<accession>A0A4R8IBT9</accession>
<dbReference type="AlphaFoldDB" id="A0A4R8IBT9"/>
<dbReference type="RefSeq" id="WP_133943802.1">
    <property type="nucleotide sequence ID" value="NZ_SOEO01000001.1"/>
</dbReference>
<keyword evidence="2" id="KW-1185">Reference proteome</keyword>
<protein>
    <submittedName>
        <fullName evidence="1">Uncharacterized protein</fullName>
    </submittedName>
</protein>
<dbReference type="EMBL" id="SOEO01000001">
    <property type="protein sequence ID" value="TDX87184.1"/>
    <property type="molecule type" value="Genomic_DNA"/>
</dbReference>
<sequence>MKNYFNILLPMVSGFLFSQNVGIRTTSPTEKFDVNGSVAIGTSVYLDPNTYTANPNGFDVIAVDPQSSVVNGKVMKVETLYTPIIIQPYSINNIYRDDLNNLDLQISSEKYMVAITNFEAIPSSTNSSQPNNGVYSTSDVKGHFVIRAFESDGTWRINIGYPTLNTQYTSGRYTYNFDVILLSKRFFKVLNQSVTTYNLRGDVIGDAGVAPSGI</sequence>
<evidence type="ECO:0000313" key="1">
    <source>
        <dbReference type="EMBL" id="TDX87184.1"/>
    </source>
</evidence>
<proteinExistence type="predicted"/>
<evidence type="ECO:0000313" key="2">
    <source>
        <dbReference type="Proteomes" id="UP000295313"/>
    </source>
</evidence>
<name>A0A4R8IBT9_9FLAO</name>
<comment type="caution">
    <text evidence="1">The sequence shown here is derived from an EMBL/GenBank/DDBJ whole genome shotgun (WGS) entry which is preliminary data.</text>
</comment>
<reference evidence="1 2" key="1">
    <citation type="submission" date="2019-03" db="EMBL/GenBank/DDBJ databases">
        <title>Genomic Encyclopedia of Type Strains, Phase III (KMG-III): the genomes of soil and plant-associated and newly described type strains.</title>
        <authorList>
            <person name="Whitman W."/>
        </authorList>
    </citation>
    <scope>NUCLEOTIDE SEQUENCE [LARGE SCALE GENOMIC DNA]</scope>
    <source>
        <strain evidence="1 2">CGMCC 1.12802</strain>
    </source>
</reference>
<dbReference type="OrthoDB" id="1442930at2"/>
<dbReference type="Proteomes" id="UP000295313">
    <property type="component" value="Unassembled WGS sequence"/>
</dbReference>
<gene>
    <name evidence="1" type="ORF">B0I22_1367</name>
</gene>
<organism evidence="1 2">
    <name type="scientific">Epilithonimonas xixisoli</name>
    <dbReference type="NCBI Taxonomy" id="1476462"/>
    <lineage>
        <taxon>Bacteria</taxon>
        <taxon>Pseudomonadati</taxon>
        <taxon>Bacteroidota</taxon>
        <taxon>Flavobacteriia</taxon>
        <taxon>Flavobacteriales</taxon>
        <taxon>Weeksellaceae</taxon>
        <taxon>Chryseobacterium group</taxon>
        <taxon>Epilithonimonas</taxon>
    </lineage>
</organism>